<dbReference type="Proteomes" id="UP001141806">
    <property type="component" value="Unassembled WGS sequence"/>
</dbReference>
<dbReference type="PANTHER" id="PTHR21277">
    <property type="entry name" value="TRANSCRIPTIONAL ADAPTER 1"/>
    <property type="match status" value="1"/>
</dbReference>
<dbReference type="EMBL" id="JAMYWD010000010">
    <property type="protein sequence ID" value="KAJ4957925.1"/>
    <property type="molecule type" value="Genomic_DNA"/>
</dbReference>
<dbReference type="InterPro" id="IPR024738">
    <property type="entry name" value="Hfi1/Tada1"/>
</dbReference>
<keyword evidence="3" id="KW-0804">Transcription</keyword>
<name>A0A9Q0H4G7_9MAGN</name>
<dbReference type="GO" id="GO:0005634">
    <property type="term" value="C:nucleus"/>
    <property type="evidence" value="ECO:0007669"/>
    <property type="project" value="UniProtKB-SubCell"/>
</dbReference>
<dbReference type="GO" id="GO:0003713">
    <property type="term" value="F:transcription coactivator activity"/>
    <property type="evidence" value="ECO:0007669"/>
    <property type="project" value="TreeGrafter"/>
</dbReference>
<evidence type="ECO:0000313" key="7">
    <source>
        <dbReference type="Proteomes" id="UP001141806"/>
    </source>
</evidence>
<dbReference type="Pfam" id="PF12767">
    <property type="entry name" value="SAGA-Tad1"/>
    <property type="match status" value="1"/>
</dbReference>
<dbReference type="AlphaFoldDB" id="A0A9Q0H4G7"/>
<feature type="compositionally biased region" description="Low complexity" evidence="5">
    <location>
        <begin position="108"/>
        <end position="122"/>
    </location>
</feature>
<dbReference type="CDD" id="cd22933">
    <property type="entry name" value="HFD_HFI1"/>
    <property type="match status" value="1"/>
</dbReference>
<proteinExistence type="predicted"/>
<feature type="compositionally biased region" description="Basic residues" evidence="5">
    <location>
        <begin position="136"/>
        <end position="148"/>
    </location>
</feature>
<accession>A0A9Q0H4G7</accession>
<evidence type="ECO:0000256" key="4">
    <source>
        <dbReference type="ARBA" id="ARBA00023242"/>
    </source>
</evidence>
<protein>
    <recommendedName>
        <fullName evidence="8">Transcriptional coactivator Hfi1/Transcriptional adapter 1</fullName>
    </recommendedName>
</protein>
<evidence type="ECO:0000256" key="3">
    <source>
        <dbReference type="ARBA" id="ARBA00023163"/>
    </source>
</evidence>
<keyword evidence="4" id="KW-0539">Nucleus</keyword>
<evidence type="ECO:0000256" key="2">
    <source>
        <dbReference type="ARBA" id="ARBA00023015"/>
    </source>
</evidence>
<gene>
    <name evidence="6" type="ORF">NE237_025036</name>
</gene>
<keyword evidence="7" id="KW-1185">Reference proteome</keyword>
<keyword evidence="2" id="KW-0805">Transcription regulation</keyword>
<dbReference type="OrthoDB" id="10264870at2759"/>
<evidence type="ECO:0000256" key="1">
    <source>
        <dbReference type="ARBA" id="ARBA00004123"/>
    </source>
</evidence>
<dbReference type="PANTHER" id="PTHR21277:SF5">
    <property type="entry name" value="TRANSCRIPTIONAL ADAPTER 1"/>
    <property type="match status" value="1"/>
</dbReference>
<evidence type="ECO:0000256" key="5">
    <source>
        <dbReference type="SAM" id="MobiDB-lite"/>
    </source>
</evidence>
<sequence>MQPSQEQSRINLADLKAQIVKKLGPERSKRYFHYLNGLLCLKLSKGEFDKLCYRTLGRENLALHNQLIRSILKNACHSVVPPPVYEKEVRKSTIAAGRKSPPIGYVYQQSGSSPTPTQSPSPVIWSNGDVQEHSTRKGKSGIRGRKLKDRPTPFVSNGKVEFPSQQSTTADESIKAITENGDLKLCDFQRPVQHLQGLAEQPENEQEVLLQRPHKKPRIKRSLDDPVSVYSKGELEVVVLVEDGEEVEQANISSSTRSPLRAPLGIPFCSASIGGAHRALPMPSSSSIARYYDKGELSDTETLRKRMEQIAGGQGLEGVSTDSANLLNNGLDAYMKRLIRSCIELVGVRSGHEPSVQSVYKQQPQGKVINGISLAHRSQMQSSIGPSEGTQEHRSRCPMSLLDFKVAMELNPQQLGEDWPLLLEKICMHSFEE</sequence>
<organism evidence="6 7">
    <name type="scientific">Protea cynaroides</name>
    <dbReference type="NCBI Taxonomy" id="273540"/>
    <lineage>
        <taxon>Eukaryota</taxon>
        <taxon>Viridiplantae</taxon>
        <taxon>Streptophyta</taxon>
        <taxon>Embryophyta</taxon>
        <taxon>Tracheophyta</taxon>
        <taxon>Spermatophyta</taxon>
        <taxon>Magnoliopsida</taxon>
        <taxon>Proteales</taxon>
        <taxon>Proteaceae</taxon>
        <taxon>Protea</taxon>
    </lineage>
</organism>
<evidence type="ECO:0000313" key="6">
    <source>
        <dbReference type="EMBL" id="KAJ4957925.1"/>
    </source>
</evidence>
<feature type="region of interest" description="Disordered" evidence="5">
    <location>
        <begin position="198"/>
        <end position="223"/>
    </location>
</feature>
<dbReference type="GO" id="GO:0006357">
    <property type="term" value="P:regulation of transcription by RNA polymerase II"/>
    <property type="evidence" value="ECO:0007669"/>
    <property type="project" value="TreeGrafter"/>
</dbReference>
<comment type="subcellular location">
    <subcellularLocation>
        <location evidence="1">Nucleus</location>
    </subcellularLocation>
</comment>
<reference evidence="6" key="1">
    <citation type="journal article" date="2023" name="Plant J.">
        <title>The genome of the king protea, Protea cynaroides.</title>
        <authorList>
            <person name="Chang J."/>
            <person name="Duong T.A."/>
            <person name="Schoeman C."/>
            <person name="Ma X."/>
            <person name="Roodt D."/>
            <person name="Barker N."/>
            <person name="Li Z."/>
            <person name="Van de Peer Y."/>
            <person name="Mizrachi E."/>
        </authorList>
    </citation>
    <scope>NUCLEOTIDE SEQUENCE</scope>
    <source>
        <tissue evidence="6">Young leaves</tissue>
    </source>
</reference>
<feature type="region of interest" description="Disordered" evidence="5">
    <location>
        <begin position="108"/>
        <end position="171"/>
    </location>
</feature>
<comment type="caution">
    <text evidence="6">The sequence shown here is derived from an EMBL/GenBank/DDBJ whole genome shotgun (WGS) entry which is preliminary data.</text>
</comment>
<evidence type="ECO:0008006" key="8">
    <source>
        <dbReference type="Google" id="ProtNLM"/>
    </source>
</evidence>
<dbReference type="GO" id="GO:0000124">
    <property type="term" value="C:SAGA complex"/>
    <property type="evidence" value="ECO:0007669"/>
    <property type="project" value="UniProtKB-ARBA"/>
</dbReference>